<evidence type="ECO:0000256" key="18">
    <source>
        <dbReference type="ARBA" id="ARBA00023136"/>
    </source>
</evidence>
<feature type="domain" description="Cytochrome c" evidence="21">
    <location>
        <begin position="211"/>
        <end position="292"/>
    </location>
</feature>
<dbReference type="InterPro" id="IPR009056">
    <property type="entry name" value="Cyt_c-like_dom"/>
</dbReference>
<evidence type="ECO:0000256" key="10">
    <source>
        <dbReference type="ARBA" id="ARBA00022723"/>
    </source>
</evidence>
<evidence type="ECO:0000256" key="4">
    <source>
        <dbReference type="ARBA" id="ARBA00022448"/>
    </source>
</evidence>
<dbReference type="InterPro" id="IPR038414">
    <property type="entry name" value="CcoP_N_sf"/>
</dbReference>
<keyword evidence="16 19" id="KW-0408">Iron</keyword>
<evidence type="ECO:0000256" key="9">
    <source>
        <dbReference type="ARBA" id="ARBA00022692"/>
    </source>
</evidence>
<comment type="subcellular location">
    <subcellularLocation>
        <location evidence="1 19">Cell inner membrane</location>
    </subcellularLocation>
</comment>
<keyword evidence="5 19" id="KW-1003">Cell membrane</keyword>
<evidence type="ECO:0000313" key="22">
    <source>
        <dbReference type="EMBL" id="MCK7592757.1"/>
    </source>
</evidence>
<keyword evidence="8 19" id="KW-0679">Respiratory chain</keyword>
<keyword evidence="9 20" id="KW-0812">Transmembrane</keyword>
<evidence type="ECO:0000256" key="2">
    <source>
        <dbReference type="ARBA" id="ARBA00004673"/>
    </source>
</evidence>
<evidence type="ECO:0000313" key="23">
    <source>
        <dbReference type="Proteomes" id="UP001431449"/>
    </source>
</evidence>
<dbReference type="PANTHER" id="PTHR33751:SF1">
    <property type="entry name" value="CBB3-TYPE CYTOCHROME C OXIDASE SUBUNIT FIXP"/>
    <property type="match status" value="1"/>
</dbReference>
<comment type="caution">
    <text evidence="22">The sequence shown here is derived from an EMBL/GenBank/DDBJ whole genome shotgun (WGS) entry which is preliminary data.</text>
</comment>
<comment type="function">
    <text evidence="19">C-type cytochrome. Part of the cbb3-type cytochrome c oxidase complex.</text>
</comment>
<keyword evidence="10 19" id="KW-0479">Metal-binding</keyword>
<evidence type="ECO:0000256" key="6">
    <source>
        <dbReference type="ARBA" id="ARBA00022519"/>
    </source>
</evidence>
<evidence type="ECO:0000256" key="12">
    <source>
        <dbReference type="ARBA" id="ARBA00022781"/>
    </source>
</evidence>
<comment type="subunit">
    <text evidence="19">Component of the cbb3-type cytochrome c oxidase.</text>
</comment>
<comment type="similarity">
    <text evidence="3 19">Belongs to the CcoP / FixP family.</text>
</comment>
<dbReference type="NCBIfam" id="TIGR00782">
    <property type="entry name" value="ccoP"/>
    <property type="match status" value="1"/>
</dbReference>
<keyword evidence="7 19" id="KW-0349">Heme</keyword>
<evidence type="ECO:0000256" key="5">
    <source>
        <dbReference type="ARBA" id="ARBA00022475"/>
    </source>
</evidence>
<evidence type="ECO:0000256" key="20">
    <source>
        <dbReference type="SAM" id="Phobius"/>
    </source>
</evidence>
<evidence type="ECO:0000256" key="19">
    <source>
        <dbReference type="PIRNR" id="PIRNR000006"/>
    </source>
</evidence>
<keyword evidence="18 19" id="KW-0472">Membrane</keyword>
<dbReference type="InterPro" id="IPR032858">
    <property type="entry name" value="CcoP_N"/>
</dbReference>
<dbReference type="RefSeq" id="WP_248205118.1">
    <property type="nucleotide sequence ID" value="NZ_JALNMH010000002.1"/>
</dbReference>
<evidence type="ECO:0000256" key="7">
    <source>
        <dbReference type="ARBA" id="ARBA00022617"/>
    </source>
</evidence>
<dbReference type="InterPro" id="IPR036909">
    <property type="entry name" value="Cyt_c-like_dom_sf"/>
</dbReference>
<dbReference type="Gene3D" id="6.10.280.130">
    <property type="match status" value="1"/>
</dbReference>
<dbReference type="PANTHER" id="PTHR33751">
    <property type="entry name" value="CBB3-TYPE CYTOCHROME C OXIDASE SUBUNIT FIXP"/>
    <property type="match status" value="1"/>
</dbReference>
<dbReference type="InterPro" id="IPR004678">
    <property type="entry name" value="Cyt_c_oxidase_cbb3_su3"/>
</dbReference>
<keyword evidence="12 19" id="KW-0375">Hydrogen ion transport</keyword>
<evidence type="ECO:0000256" key="11">
    <source>
        <dbReference type="ARBA" id="ARBA00022737"/>
    </source>
</evidence>
<name>A0ABT0GEI0_9GAMM</name>
<reference evidence="22" key="1">
    <citation type="submission" date="2022-04" db="EMBL/GenBank/DDBJ databases">
        <title>Lysobacter sp. CAU 1642 isolated from sea sand.</title>
        <authorList>
            <person name="Kim W."/>
        </authorList>
    </citation>
    <scope>NUCLEOTIDE SEQUENCE</scope>
    <source>
        <strain evidence="22">CAU 1642</strain>
    </source>
</reference>
<keyword evidence="15 19" id="KW-0560">Oxidoreductase</keyword>
<evidence type="ECO:0000256" key="3">
    <source>
        <dbReference type="ARBA" id="ARBA00006113"/>
    </source>
</evidence>
<evidence type="ECO:0000256" key="16">
    <source>
        <dbReference type="ARBA" id="ARBA00023004"/>
    </source>
</evidence>
<evidence type="ECO:0000256" key="17">
    <source>
        <dbReference type="ARBA" id="ARBA00023065"/>
    </source>
</evidence>
<organism evidence="22 23">
    <name type="scientific">Pseudomarimonas salicorniae</name>
    <dbReference type="NCBI Taxonomy" id="2933270"/>
    <lineage>
        <taxon>Bacteria</taxon>
        <taxon>Pseudomonadati</taxon>
        <taxon>Pseudomonadota</taxon>
        <taxon>Gammaproteobacteria</taxon>
        <taxon>Lysobacterales</taxon>
        <taxon>Lysobacteraceae</taxon>
        <taxon>Pseudomarimonas</taxon>
    </lineage>
</organism>
<accession>A0ABT0GEI0</accession>
<feature type="transmembrane region" description="Helical" evidence="20">
    <location>
        <begin position="6"/>
        <end position="25"/>
    </location>
</feature>
<dbReference type="Pfam" id="PF13442">
    <property type="entry name" value="Cytochrome_CBB3"/>
    <property type="match status" value="2"/>
</dbReference>
<proteinExistence type="inferred from homology"/>
<keyword evidence="11" id="KW-0677">Repeat</keyword>
<dbReference type="SUPFAM" id="SSF46626">
    <property type="entry name" value="Cytochrome c"/>
    <property type="match status" value="2"/>
</dbReference>
<keyword evidence="14 20" id="KW-1133">Transmembrane helix</keyword>
<evidence type="ECO:0000256" key="13">
    <source>
        <dbReference type="ARBA" id="ARBA00022982"/>
    </source>
</evidence>
<keyword evidence="13 19" id="KW-0249">Electron transport</keyword>
<keyword evidence="4 19" id="KW-0813">Transport</keyword>
<evidence type="ECO:0000259" key="21">
    <source>
        <dbReference type="PROSITE" id="PS51007"/>
    </source>
</evidence>
<comment type="cofactor">
    <cofactor evidence="19">
        <name>heme c</name>
        <dbReference type="ChEBI" id="CHEBI:61717"/>
    </cofactor>
    <text evidence="19">Binds 2 heme C groups per subunit.</text>
</comment>
<evidence type="ECO:0000256" key="14">
    <source>
        <dbReference type="ARBA" id="ARBA00022989"/>
    </source>
</evidence>
<dbReference type="Proteomes" id="UP001431449">
    <property type="component" value="Unassembled WGS sequence"/>
</dbReference>
<keyword evidence="23" id="KW-1185">Reference proteome</keyword>
<dbReference type="PROSITE" id="PS51007">
    <property type="entry name" value="CYTC"/>
    <property type="match status" value="2"/>
</dbReference>
<feature type="transmembrane region" description="Helical" evidence="20">
    <location>
        <begin position="56"/>
        <end position="75"/>
    </location>
</feature>
<dbReference type="InterPro" id="IPR050597">
    <property type="entry name" value="Cytochrome_c_Oxidase_Subunit"/>
</dbReference>
<dbReference type="Gene3D" id="1.10.760.10">
    <property type="entry name" value="Cytochrome c-like domain"/>
    <property type="match status" value="2"/>
</dbReference>
<evidence type="ECO:0000256" key="15">
    <source>
        <dbReference type="ARBA" id="ARBA00023002"/>
    </source>
</evidence>
<dbReference type="Pfam" id="PF14715">
    <property type="entry name" value="FixP_N"/>
    <property type="match status" value="1"/>
</dbReference>
<dbReference type="PIRSF" id="PIRSF000006">
    <property type="entry name" value="Cbb3-Cox_fixP"/>
    <property type="match status" value="1"/>
</dbReference>
<feature type="domain" description="Cytochrome c" evidence="21">
    <location>
        <begin position="124"/>
        <end position="204"/>
    </location>
</feature>
<evidence type="ECO:0000256" key="8">
    <source>
        <dbReference type="ARBA" id="ARBA00022660"/>
    </source>
</evidence>
<protein>
    <recommendedName>
        <fullName evidence="19">Cbb3-type cytochrome c oxidase subunit</fullName>
    </recommendedName>
</protein>
<gene>
    <name evidence="22" type="primary">ccoP</name>
    <name evidence="22" type="ORF">M0G41_03635</name>
</gene>
<dbReference type="EMBL" id="JALNMH010000002">
    <property type="protein sequence ID" value="MCK7592757.1"/>
    <property type="molecule type" value="Genomic_DNA"/>
</dbReference>
<comment type="pathway">
    <text evidence="2 19">Energy metabolism; oxidative phosphorylation.</text>
</comment>
<sequence length="305" mass="32435">MGTFWSIFIILLVVLNIAGCIWLLWWTSKRRPGEPETTGHVWDGDIREYNKPLPRWWINLFYITIVFTVGYLIWYPGAGSFAGTSGWTSAKEHAADRAVAEAKIMAALAPFEGQPIDVLARNPQAVEHGRSVFAANCATCHGSDARGARGFPNLADGSWQWGRDPQAVLTSILDGRQAAMPPFAAVLGSDRAVLETGVYVQSLSGQPVDPALAAAGKPRFANVCAACHGAEGKGNPALGAPDLTDDVWLYGGDFDAIRTAIVKGRAGAMPAHEPLIGETRARLAGAWVWSLSHGDASTAGSGTAP</sequence>
<evidence type="ECO:0000256" key="1">
    <source>
        <dbReference type="ARBA" id="ARBA00004533"/>
    </source>
</evidence>
<keyword evidence="6 19" id="KW-0997">Cell inner membrane</keyword>
<keyword evidence="17 19" id="KW-0406">Ion transport</keyword>